<dbReference type="AlphaFoldDB" id="F0X899"/>
<accession>F0X899</accession>
<dbReference type="GO" id="GO:0005634">
    <property type="term" value="C:nucleus"/>
    <property type="evidence" value="ECO:0007669"/>
    <property type="project" value="TreeGrafter"/>
</dbReference>
<reference evidence="4 5" key="1">
    <citation type="journal article" date="2011" name="Proc. Natl. Acad. Sci. U.S.A.">
        <title>Genome and transcriptome analyses of the mountain pine beetle-fungal symbiont Grosmannia clavigera, a lodgepole pine pathogen.</title>
        <authorList>
            <person name="DiGuistini S."/>
            <person name="Wang Y."/>
            <person name="Liao N.Y."/>
            <person name="Taylor G."/>
            <person name="Tanguay P."/>
            <person name="Feau N."/>
            <person name="Henrissat B."/>
            <person name="Chan S.K."/>
            <person name="Hesse-Orce U."/>
            <person name="Alamouti S.M."/>
            <person name="Tsui C.K.M."/>
            <person name="Docking R.T."/>
            <person name="Levasseur A."/>
            <person name="Haridas S."/>
            <person name="Robertson G."/>
            <person name="Birol I."/>
            <person name="Holt R.A."/>
            <person name="Marra M.A."/>
            <person name="Hamelin R.C."/>
            <person name="Hirst M."/>
            <person name="Jones S.J.M."/>
            <person name="Bohlmann J."/>
            <person name="Breuil C."/>
        </authorList>
    </citation>
    <scope>NUCLEOTIDE SEQUENCE [LARGE SCALE GENOMIC DNA]</scope>
    <source>
        <strain evidence="5">kw1407 / UAMH 11150</strain>
    </source>
</reference>
<dbReference type="SUPFAM" id="SSF46689">
    <property type="entry name" value="Homeodomain-like"/>
    <property type="match status" value="1"/>
</dbReference>
<dbReference type="PROSITE" id="PS51294">
    <property type="entry name" value="HTH_MYB"/>
    <property type="match status" value="1"/>
</dbReference>
<dbReference type="GO" id="GO:0000981">
    <property type="term" value="F:DNA-binding transcription factor activity, RNA polymerase II-specific"/>
    <property type="evidence" value="ECO:0007669"/>
    <property type="project" value="TreeGrafter"/>
</dbReference>
<feature type="compositionally biased region" description="Low complexity" evidence="1">
    <location>
        <begin position="203"/>
        <end position="213"/>
    </location>
</feature>
<keyword evidence="5" id="KW-1185">Reference proteome</keyword>
<evidence type="ECO:0000256" key="1">
    <source>
        <dbReference type="SAM" id="MobiDB-lite"/>
    </source>
</evidence>
<dbReference type="PROSITE" id="PS50090">
    <property type="entry name" value="MYB_LIKE"/>
    <property type="match status" value="2"/>
</dbReference>
<evidence type="ECO:0000259" key="2">
    <source>
        <dbReference type="PROSITE" id="PS50090"/>
    </source>
</evidence>
<dbReference type="Gene3D" id="1.10.10.60">
    <property type="entry name" value="Homeodomain-like"/>
    <property type="match status" value="2"/>
</dbReference>
<dbReference type="eggNOG" id="KOG0048">
    <property type="taxonomic scope" value="Eukaryota"/>
</dbReference>
<feature type="region of interest" description="Disordered" evidence="1">
    <location>
        <begin position="295"/>
        <end position="314"/>
    </location>
</feature>
<evidence type="ECO:0000313" key="4">
    <source>
        <dbReference type="EMBL" id="EFX05377.1"/>
    </source>
</evidence>
<dbReference type="InterPro" id="IPR001005">
    <property type="entry name" value="SANT/Myb"/>
</dbReference>
<keyword evidence="4" id="KW-0238">DNA-binding</keyword>
<dbReference type="EMBL" id="GL629735">
    <property type="protein sequence ID" value="EFX05377.1"/>
    <property type="molecule type" value="Genomic_DNA"/>
</dbReference>
<name>F0X899_GROCL</name>
<organism evidence="5">
    <name type="scientific">Grosmannia clavigera (strain kw1407 / UAMH 11150)</name>
    <name type="common">Blue stain fungus</name>
    <name type="synonym">Graphiocladiella clavigera</name>
    <dbReference type="NCBI Taxonomy" id="655863"/>
    <lineage>
        <taxon>Eukaryota</taxon>
        <taxon>Fungi</taxon>
        <taxon>Dikarya</taxon>
        <taxon>Ascomycota</taxon>
        <taxon>Pezizomycotina</taxon>
        <taxon>Sordariomycetes</taxon>
        <taxon>Sordariomycetidae</taxon>
        <taxon>Ophiostomatales</taxon>
        <taxon>Ophiostomataceae</taxon>
        <taxon>Leptographium</taxon>
    </lineage>
</organism>
<gene>
    <name evidence="4" type="ORF">CMQ_3446</name>
</gene>
<feature type="compositionally biased region" description="Basic and acidic residues" evidence="1">
    <location>
        <begin position="302"/>
        <end position="314"/>
    </location>
</feature>
<dbReference type="HOGENOM" id="CLU_746080_0_0_1"/>
<feature type="domain" description="Myb-like" evidence="2">
    <location>
        <begin position="56"/>
        <end position="107"/>
    </location>
</feature>
<dbReference type="RefSeq" id="XP_014174859.1">
    <property type="nucleotide sequence ID" value="XM_014319384.1"/>
</dbReference>
<sequence>MSSSLRPINAGAWLPAEDNRLRDAVVQYGTRWVVVAAKVATRNSDQCAKRWKENLNPDLDHSPWTPHTDGFLLHLVDLFGHNWKYIANNFLEARAPLSVKNRYALLMRRLKRKRGHGKQPSSSSTSPHVPLPPALFGGSFGLPTASASLTATSIFPVDDGNLDAISPFEYSQSGAEGDRTRPASKDSSTLDLTVPFITPPPTTSDNSSTTIPTAIDTTDYSNMENQYLSLADFRRSTPSSALNNSLDGIDLQFKERGTWQPILTGMDEFLSGNDSRNRNSNNNDTALDDVVSKYGFTNPAHRPHDESRSDQAQEKCSEIGNNSNEIEYSVTCPRGKIKRAVYHLLDATIMETADRLADEEKITLTLRLKTT</sequence>
<dbReference type="GO" id="GO:0000978">
    <property type="term" value="F:RNA polymerase II cis-regulatory region sequence-specific DNA binding"/>
    <property type="evidence" value="ECO:0007669"/>
    <property type="project" value="TreeGrafter"/>
</dbReference>
<protein>
    <submittedName>
        <fullName evidence="4">Myb, DNA-binding protein</fullName>
    </submittedName>
</protein>
<dbReference type="OrthoDB" id="2143914at2759"/>
<evidence type="ECO:0000259" key="3">
    <source>
        <dbReference type="PROSITE" id="PS51294"/>
    </source>
</evidence>
<feature type="domain" description="Myb-like" evidence="2">
    <location>
        <begin position="5"/>
        <end position="55"/>
    </location>
</feature>
<dbReference type="Proteomes" id="UP000007796">
    <property type="component" value="Unassembled WGS sequence"/>
</dbReference>
<dbReference type="GeneID" id="25976547"/>
<dbReference type="InterPro" id="IPR050560">
    <property type="entry name" value="MYB_TF"/>
</dbReference>
<dbReference type="PANTHER" id="PTHR45614">
    <property type="entry name" value="MYB PROTEIN-RELATED"/>
    <property type="match status" value="1"/>
</dbReference>
<dbReference type="InParanoid" id="F0X899"/>
<dbReference type="InterPro" id="IPR009057">
    <property type="entry name" value="Homeodomain-like_sf"/>
</dbReference>
<proteinExistence type="predicted"/>
<dbReference type="Pfam" id="PF13921">
    <property type="entry name" value="Myb_DNA-bind_6"/>
    <property type="match status" value="1"/>
</dbReference>
<dbReference type="SMART" id="SM00717">
    <property type="entry name" value="SANT"/>
    <property type="match status" value="2"/>
</dbReference>
<feature type="domain" description="HTH myb-type" evidence="3">
    <location>
        <begin position="11"/>
        <end position="59"/>
    </location>
</feature>
<dbReference type="STRING" id="655863.F0X899"/>
<dbReference type="InterPro" id="IPR017930">
    <property type="entry name" value="Myb_dom"/>
</dbReference>
<evidence type="ECO:0000313" key="5">
    <source>
        <dbReference type="Proteomes" id="UP000007796"/>
    </source>
</evidence>
<feature type="region of interest" description="Disordered" evidence="1">
    <location>
        <begin position="166"/>
        <end position="215"/>
    </location>
</feature>
<dbReference type="CDD" id="cd00167">
    <property type="entry name" value="SANT"/>
    <property type="match status" value="1"/>
</dbReference>